<dbReference type="PROSITE" id="PS01061">
    <property type="entry name" value="FLIP_2"/>
    <property type="match status" value="1"/>
</dbReference>
<organism evidence="14 15">
    <name type="scientific">Clostridium thermosuccinogenes</name>
    <dbReference type="NCBI Taxonomy" id="84032"/>
    <lineage>
        <taxon>Bacteria</taxon>
        <taxon>Bacillati</taxon>
        <taxon>Bacillota</taxon>
        <taxon>Clostridia</taxon>
        <taxon>Eubacteriales</taxon>
        <taxon>Clostridiaceae</taxon>
        <taxon>Clostridium</taxon>
    </lineage>
</organism>
<dbReference type="AlphaFoldDB" id="A0A2K2F2H9"/>
<comment type="function">
    <text evidence="12">Plays a role in the flagellum-specific transport system.</text>
</comment>
<protein>
    <recommendedName>
        <fullName evidence="2 12">Flagellar biosynthetic protein FliP</fullName>
    </recommendedName>
</protein>
<comment type="subcellular location">
    <subcellularLocation>
        <location evidence="12">Cell membrane</location>
        <topology evidence="12">Multi-pass membrane protein</topology>
    </subcellularLocation>
    <subcellularLocation>
        <location evidence="12">Bacterial flagellum basal body</location>
    </subcellularLocation>
</comment>
<sequence>MKNKKIRFILITIILIAFFMAFSAVAYADTTIPSFKFGFDVEPAQSAQEVSTTVQVLIMLTILSLAPSILIMMTSFTRIIIVLSFLRNALGTQQMPPNQVLIGLALFLTLYIMTPVGTQINNEALQPFNRGEITQAEALDKSSDIIKSFMLGQMGKDSGKDLELFIRLAKIETPVEDPLDLPLTVVIPAFILNELTIAFRFGFLLYLPFLVIDMVVASTLMSMGMMMLPPVMISLPFKVLLFILVGGWNLLTQTILESFLVK</sequence>
<keyword evidence="5 12" id="KW-0812">Transmembrane</keyword>
<accession>A0A2K2F2H9</accession>
<dbReference type="InterPro" id="IPR005837">
    <property type="entry name" value="FliP"/>
</dbReference>
<dbReference type="EMBL" id="NIOJ01000008">
    <property type="protein sequence ID" value="PNU00655.1"/>
    <property type="molecule type" value="Genomic_DNA"/>
</dbReference>
<dbReference type="OrthoDB" id="9805111at2"/>
<keyword evidence="11 12" id="KW-1006">Bacterial flagellum protein export</keyword>
<comment type="caution">
    <text evidence="12">Lacks conserved residue(s) required for the propagation of feature annotation.</text>
</comment>
<keyword evidence="13" id="KW-0732">Signal</keyword>
<keyword evidence="4 12" id="KW-1003">Cell membrane</keyword>
<dbReference type="Pfam" id="PF00813">
    <property type="entry name" value="FliP"/>
    <property type="match status" value="1"/>
</dbReference>
<name>A0A2K2F2H9_9CLOT</name>
<dbReference type="PRINTS" id="PR01302">
    <property type="entry name" value="TYPE3IMPPROT"/>
</dbReference>
<evidence type="ECO:0000256" key="3">
    <source>
        <dbReference type="ARBA" id="ARBA00022448"/>
    </source>
</evidence>
<evidence type="ECO:0000256" key="7">
    <source>
        <dbReference type="ARBA" id="ARBA00022927"/>
    </source>
</evidence>
<evidence type="ECO:0000256" key="10">
    <source>
        <dbReference type="ARBA" id="ARBA00023143"/>
    </source>
</evidence>
<keyword evidence="14" id="KW-0966">Cell projection</keyword>
<dbReference type="NCBIfam" id="TIGR01103">
    <property type="entry name" value="fliP"/>
    <property type="match status" value="1"/>
</dbReference>
<gene>
    <name evidence="12 14" type="primary">fliP</name>
    <name evidence="14" type="ORF">CDQ84_05270</name>
</gene>
<evidence type="ECO:0000256" key="6">
    <source>
        <dbReference type="ARBA" id="ARBA00022795"/>
    </source>
</evidence>
<comment type="similarity">
    <text evidence="1 12">Belongs to the FliP/MopC/SpaP family.</text>
</comment>
<evidence type="ECO:0000256" key="5">
    <source>
        <dbReference type="ARBA" id="ARBA00022692"/>
    </source>
</evidence>
<evidence type="ECO:0000256" key="1">
    <source>
        <dbReference type="ARBA" id="ARBA00006257"/>
    </source>
</evidence>
<feature type="transmembrane region" description="Helical" evidence="12">
    <location>
        <begin position="56"/>
        <end position="86"/>
    </location>
</feature>
<feature type="transmembrane region" description="Helical" evidence="12">
    <location>
        <begin position="235"/>
        <end position="256"/>
    </location>
</feature>
<dbReference type="NCBIfam" id="NF009438">
    <property type="entry name" value="PRK12797.1"/>
    <property type="match status" value="1"/>
</dbReference>
<keyword evidence="14" id="KW-0282">Flagellum</keyword>
<dbReference type="Proteomes" id="UP000236151">
    <property type="component" value="Unassembled WGS sequence"/>
</dbReference>
<feature type="signal peptide" evidence="13">
    <location>
        <begin position="1"/>
        <end position="28"/>
    </location>
</feature>
<keyword evidence="8 12" id="KW-1133">Transmembrane helix</keyword>
<keyword evidence="7 12" id="KW-0653">Protein transport</keyword>
<proteinExistence type="inferred from homology"/>
<dbReference type="RefSeq" id="WP_103080684.1">
    <property type="nucleotide sequence ID" value="NZ_CP021850.1"/>
</dbReference>
<keyword evidence="6 12" id="KW-1005">Bacterial flagellum biogenesis</keyword>
<evidence type="ECO:0000256" key="2">
    <source>
        <dbReference type="ARBA" id="ARBA00021714"/>
    </source>
</evidence>
<keyword evidence="3 12" id="KW-0813">Transport</keyword>
<evidence type="ECO:0000313" key="14">
    <source>
        <dbReference type="EMBL" id="PNU00655.1"/>
    </source>
</evidence>
<dbReference type="GO" id="GO:0005886">
    <property type="term" value="C:plasma membrane"/>
    <property type="evidence" value="ECO:0007669"/>
    <property type="project" value="UniProtKB-SubCell"/>
</dbReference>
<evidence type="ECO:0000256" key="11">
    <source>
        <dbReference type="ARBA" id="ARBA00023225"/>
    </source>
</evidence>
<dbReference type="PANTHER" id="PTHR30587">
    <property type="entry name" value="FLAGELLAR BIOSYNTHETIC PROTEIN FLIP"/>
    <property type="match status" value="1"/>
</dbReference>
<dbReference type="GO" id="GO:0044781">
    <property type="term" value="P:bacterial-type flagellum organization"/>
    <property type="evidence" value="ECO:0007669"/>
    <property type="project" value="UniProtKB-UniRule"/>
</dbReference>
<evidence type="ECO:0000313" key="15">
    <source>
        <dbReference type="Proteomes" id="UP000236151"/>
    </source>
</evidence>
<keyword evidence="10" id="KW-0975">Bacterial flagellum</keyword>
<feature type="chain" id="PRO_5014421145" description="Flagellar biosynthetic protein FliP" evidence="13">
    <location>
        <begin position="29"/>
        <end position="262"/>
    </location>
</feature>
<dbReference type="InterPro" id="IPR005838">
    <property type="entry name" value="T3SS_IM_P"/>
</dbReference>
<dbReference type="GO" id="GO:0009306">
    <property type="term" value="P:protein secretion"/>
    <property type="evidence" value="ECO:0007669"/>
    <property type="project" value="UniProtKB-UniRule"/>
</dbReference>
<dbReference type="PANTHER" id="PTHR30587:SF0">
    <property type="entry name" value="FLAGELLAR BIOSYNTHETIC PROTEIN FLIP"/>
    <property type="match status" value="1"/>
</dbReference>
<keyword evidence="14" id="KW-0969">Cilium</keyword>
<dbReference type="GO" id="GO:0009425">
    <property type="term" value="C:bacterial-type flagellum basal body"/>
    <property type="evidence" value="ECO:0007669"/>
    <property type="project" value="UniProtKB-SubCell"/>
</dbReference>
<reference evidence="15" key="1">
    <citation type="submission" date="2017-06" db="EMBL/GenBank/DDBJ databases">
        <title>Investigating the central metabolism of Clostridium thermosuccinogenes.</title>
        <authorList>
            <person name="Koendjbiharie J.G."/>
            <person name="Van Kranenburg R."/>
            <person name="Vriesendorp B."/>
        </authorList>
    </citation>
    <scope>NUCLEOTIDE SEQUENCE [LARGE SCALE GENOMIC DNA]</scope>
    <source>
        <strain evidence="15">DSM 5806</strain>
    </source>
</reference>
<keyword evidence="9 12" id="KW-0472">Membrane</keyword>
<dbReference type="PRINTS" id="PR00951">
    <property type="entry name" value="FLGBIOSNFLIP"/>
</dbReference>
<feature type="transmembrane region" description="Helical" evidence="12">
    <location>
        <begin position="203"/>
        <end position="223"/>
    </location>
</feature>
<evidence type="ECO:0000256" key="9">
    <source>
        <dbReference type="ARBA" id="ARBA00023136"/>
    </source>
</evidence>
<evidence type="ECO:0000256" key="8">
    <source>
        <dbReference type="ARBA" id="ARBA00022989"/>
    </source>
</evidence>
<evidence type="ECO:0000256" key="13">
    <source>
        <dbReference type="SAM" id="SignalP"/>
    </source>
</evidence>
<keyword evidence="15" id="KW-1185">Reference proteome</keyword>
<evidence type="ECO:0000256" key="12">
    <source>
        <dbReference type="RuleBase" id="RU362069"/>
    </source>
</evidence>
<comment type="caution">
    <text evidence="14">The sequence shown here is derived from an EMBL/GenBank/DDBJ whole genome shotgun (WGS) entry which is preliminary data.</text>
</comment>
<dbReference type="KEGG" id="cthd:CDO33_07770"/>
<evidence type="ECO:0000256" key="4">
    <source>
        <dbReference type="ARBA" id="ARBA00022475"/>
    </source>
</evidence>